<proteinExistence type="predicted"/>
<evidence type="ECO:0000313" key="2">
    <source>
        <dbReference type="EMBL" id="KOF78612.1"/>
    </source>
</evidence>
<accession>A0A0L8GP03</accession>
<sequence length="78" mass="9560">MRVRLYVCVCVCVCVLSSLHTQIFYHVTYSNLIYIDAHIFVLHKLHTYTYIRLHNSIRYNIYTHKCLDKHTYKQRHMK</sequence>
<feature type="non-terminal residue" evidence="2">
    <location>
        <position position="78"/>
    </location>
</feature>
<dbReference type="EMBL" id="KQ421010">
    <property type="protein sequence ID" value="KOF78612.1"/>
    <property type="molecule type" value="Genomic_DNA"/>
</dbReference>
<evidence type="ECO:0000256" key="1">
    <source>
        <dbReference type="SAM" id="SignalP"/>
    </source>
</evidence>
<dbReference type="AlphaFoldDB" id="A0A0L8GP03"/>
<gene>
    <name evidence="2" type="ORF">OCBIM_22030527mg</name>
</gene>
<name>A0A0L8GP03_OCTBM</name>
<organism evidence="2">
    <name type="scientific">Octopus bimaculoides</name>
    <name type="common">California two-spotted octopus</name>
    <dbReference type="NCBI Taxonomy" id="37653"/>
    <lineage>
        <taxon>Eukaryota</taxon>
        <taxon>Metazoa</taxon>
        <taxon>Spiralia</taxon>
        <taxon>Lophotrochozoa</taxon>
        <taxon>Mollusca</taxon>
        <taxon>Cephalopoda</taxon>
        <taxon>Coleoidea</taxon>
        <taxon>Octopodiformes</taxon>
        <taxon>Octopoda</taxon>
        <taxon>Incirrata</taxon>
        <taxon>Octopodidae</taxon>
        <taxon>Octopus</taxon>
    </lineage>
</organism>
<protein>
    <recommendedName>
        <fullName evidence="3">Secreted protein</fullName>
    </recommendedName>
</protein>
<feature type="chain" id="PRO_5005583178" description="Secreted protein" evidence="1">
    <location>
        <begin position="22"/>
        <end position="78"/>
    </location>
</feature>
<keyword evidence="1" id="KW-0732">Signal</keyword>
<feature type="signal peptide" evidence="1">
    <location>
        <begin position="1"/>
        <end position="21"/>
    </location>
</feature>
<evidence type="ECO:0008006" key="3">
    <source>
        <dbReference type="Google" id="ProtNLM"/>
    </source>
</evidence>
<reference evidence="2" key="1">
    <citation type="submission" date="2015-07" db="EMBL/GenBank/DDBJ databases">
        <title>MeaNS - Measles Nucleotide Surveillance Program.</title>
        <authorList>
            <person name="Tran T."/>
            <person name="Druce J."/>
        </authorList>
    </citation>
    <scope>NUCLEOTIDE SEQUENCE</scope>
    <source>
        <strain evidence="2">UCB-OBI-ISO-001</strain>
        <tissue evidence="2">Gonad</tissue>
    </source>
</reference>